<comment type="caution">
    <text evidence="11">The sequence shown here is derived from an EMBL/GenBank/DDBJ whole genome shotgun (WGS) entry which is preliminary data.</text>
</comment>
<evidence type="ECO:0000256" key="2">
    <source>
        <dbReference type="ARBA" id="ARBA00006555"/>
    </source>
</evidence>
<organism evidence="11">
    <name type="scientific">mine drainage metagenome</name>
    <dbReference type="NCBI Taxonomy" id="410659"/>
    <lineage>
        <taxon>unclassified sequences</taxon>
        <taxon>metagenomes</taxon>
        <taxon>ecological metagenomes</taxon>
    </lineage>
</organism>
<evidence type="ECO:0000313" key="11">
    <source>
        <dbReference type="EMBL" id="OIQ65563.1"/>
    </source>
</evidence>
<dbReference type="InterPro" id="IPR051045">
    <property type="entry name" value="TonB-dependent_transducer"/>
</dbReference>
<dbReference type="AlphaFoldDB" id="A0A1J5PJV0"/>
<name>A0A1J5PJV0_9ZZZZ</name>
<dbReference type="EMBL" id="MLJW01007225">
    <property type="protein sequence ID" value="OIQ65563.1"/>
    <property type="molecule type" value="Genomic_DNA"/>
</dbReference>
<dbReference type="Pfam" id="PF03544">
    <property type="entry name" value="TonB_C"/>
    <property type="match status" value="1"/>
</dbReference>
<keyword evidence="6" id="KW-0812">Transmembrane</keyword>
<comment type="subcellular location">
    <subcellularLocation>
        <location evidence="1">Cell inner membrane</location>
        <topology evidence="1">Single-pass membrane protein</topology>
        <orientation evidence="1">Periplasmic side</orientation>
    </subcellularLocation>
</comment>
<keyword evidence="3" id="KW-0813">Transport</keyword>
<evidence type="ECO:0000256" key="3">
    <source>
        <dbReference type="ARBA" id="ARBA00022448"/>
    </source>
</evidence>
<evidence type="ECO:0000256" key="9">
    <source>
        <dbReference type="ARBA" id="ARBA00023136"/>
    </source>
</evidence>
<accession>A0A1J5PJV0</accession>
<dbReference type="GO" id="GO:0098797">
    <property type="term" value="C:plasma membrane protein complex"/>
    <property type="evidence" value="ECO:0007669"/>
    <property type="project" value="TreeGrafter"/>
</dbReference>
<gene>
    <name evidence="11" type="ORF">GALL_528780</name>
</gene>
<dbReference type="PROSITE" id="PS52015">
    <property type="entry name" value="TONB_CTD"/>
    <property type="match status" value="1"/>
</dbReference>
<dbReference type="GO" id="GO:0031992">
    <property type="term" value="F:energy transducer activity"/>
    <property type="evidence" value="ECO:0007669"/>
    <property type="project" value="TreeGrafter"/>
</dbReference>
<proteinExistence type="inferred from homology"/>
<keyword evidence="4" id="KW-1003">Cell membrane</keyword>
<evidence type="ECO:0000256" key="5">
    <source>
        <dbReference type="ARBA" id="ARBA00022519"/>
    </source>
</evidence>
<dbReference type="GO" id="GO:0015031">
    <property type="term" value="P:protein transport"/>
    <property type="evidence" value="ECO:0007669"/>
    <property type="project" value="UniProtKB-KW"/>
</dbReference>
<dbReference type="GO" id="GO:0055085">
    <property type="term" value="P:transmembrane transport"/>
    <property type="evidence" value="ECO:0007669"/>
    <property type="project" value="InterPro"/>
</dbReference>
<sequence>MAVGTSYKAAYLDNPPPPYPRLSRQLGEEGTALLRVEVGPDGTPQQVRLQTSSGYSRLDEVALATVAQWRFAPATRNGEPIAAWVLVPIRFRILN</sequence>
<reference evidence="11" key="1">
    <citation type="submission" date="2016-10" db="EMBL/GenBank/DDBJ databases">
        <title>Sequence of Gallionella enrichment culture.</title>
        <authorList>
            <person name="Poehlein A."/>
            <person name="Muehling M."/>
            <person name="Daniel R."/>
        </authorList>
    </citation>
    <scope>NUCLEOTIDE SEQUENCE</scope>
</reference>
<evidence type="ECO:0000259" key="10">
    <source>
        <dbReference type="PROSITE" id="PS52015"/>
    </source>
</evidence>
<evidence type="ECO:0000256" key="8">
    <source>
        <dbReference type="ARBA" id="ARBA00022989"/>
    </source>
</evidence>
<dbReference type="InterPro" id="IPR037682">
    <property type="entry name" value="TonB_C"/>
</dbReference>
<feature type="domain" description="TonB C-terminal" evidence="10">
    <location>
        <begin position="4"/>
        <end position="95"/>
    </location>
</feature>
<dbReference type="NCBIfam" id="TIGR01352">
    <property type="entry name" value="tonB_Cterm"/>
    <property type="match status" value="1"/>
</dbReference>
<dbReference type="Gene3D" id="3.30.1150.10">
    <property type="match status" value="1"/>
</dbReference>
<comment type="similarity">
    <text evidence="2">Belongs to the TonB family.</text>
</comment>
<dbReference type="InterPro" id="IPR006260">
    <property type="entry name" value="TonB/TolA_C"/>
</dbReference>
<evidence type="ECO:0000256" key="6">
    <source>
        <dbReference type="ARBA" id="ARBA00022692"/>
    </source>
</evidence>
<protein>
    <submittedName>
        <fullName evidence="11">Gram-negative bacterial tonB protein</fullName>
    </submittedName>
</protein>
<dbReference type="PANTHER" id="PTHR33446:SF2">
    <property type="entry name" value="PROTEIN TONB"/>
    <property type="match status" value="1"/>
</dbReference>
<keyword evidence="8" id="KW-1133">Transmembrane helix</keyword>
<keyword evidence="9" id="KW-0472">Membrane</keyword>
<evidence type="ECO:0000256" key="1">
    <source>
        <dbReference type="ARBA" id="ARBA00004383"/>
    </source>
</evidence>
<evidence type="ECO:0000256" key="7">
    <source>
        <dbReference type="ARBA" id="ARBA00022927"/>
    </source>
</evidence>
<keyword evidence="5" id="KW-0997">Cell inner membrane</keyword>
<dbReference type="PANTHER" id="PTHR33446">
    <property type="entry name" value="PROTEIN TONB-RELATED"/>
    <property type="match status" value="1"/>
</dbReference>
<evidence type="ECO:0000256" key="4">
    <source>
        <dbReference type="ARBA" id="ARBA00022475"/>
    </source>
</evidence>
<keyword evidence="7" id="KW-0653">Protein transport</keyword>
<dbReference type="SUPFAM" id="SSF74653">
    <property type="entry name" value="TolA/TonB C-terminal domain"/>
    <property type="match status" value="1"/>
</dbReference>